<dbReference type="EMBL" id="JBEOZM010000016">
    <property type="protein sequence ID" value="MER6271451.1"/>
    <property type="molecule type" value="Genomic_DNA"/>
</dbReference>
<evidence type="ECO:0000313" key="2">
    <source>
        <dbReference type="EMBL" id="MER6271451.1"/>
    </source>
</evidence>
<dbReference type="RefSeq" id="WP_351959830.1">
    <property type="nucleotide sequence ID" value="NZ_JBEOZM010000016.1"/>
</dbReference>
<dbReference type="Pfam" id="PF04972">
    <property type="entry name" value="BON"/>
    <property type="match status" value="1"/>
</dbReference>
<feature type="domain" description="BON" evidence="1">
    <location>
        <begin position="8"/>
        <end position="68"/>
    </location>
</feature>
<proteinExistence type="predicted"/>
<reference evidence="2 3" key="1">
    <citation type="submission" date="2024-06" db="EMBL/GenBank/DDBJ databases">
        <title>The Natural Products Discovery Center: Release of the First 8490 Sequenced Strains for Exploring Actinobacteria Biosynthetic Diversity.</title>
        <authorList>
            <person name="Kalkreuter E."/>
            <person name="Kautsar S.A."/>
            <person name="Yang D."/>
            <person name="Bader C.D."/>
            <person name="Teijaro C.N."/>
            <person name="Fluegel L."/>
            <person name="Davis C.M."/>
            <person name="Simpson J.R."/>
            <person name="Lauterbach L."/>
            <person name="Steele A.D."/>
            <person name="Gui C."/>
            <person name="Meng S."/>
            <person name="Li G."/>
            <person name="Viehrig K."/>
            <person name="Ye F."/>
            <person name="Su P."/>
            <person name="Kiefer A.F."/>
            <person name="Nichols A."/>
            <person name="Cepeda A.J."/>
            <person name="Yan W."/>
            <person name="Fan B."/>
            <person name="Jiang Y."/>
            <person name="Adhikari A."/>
            <person name="Zheng C.-J."/>
            <person name="Schuster L."/>
            <person name="Cowan T.M."/>
            <person name="Smanski M.J."/>
            <person name="Chevrette M.G."/>
            <person name="De Carvalho L.P.S."/>
            <person name="Shen B."/>
        </authorList>
    </citation>
    <scope>NUCLEOTIDE SEQUENCE [LARGE SCALE GENOMIC DNA]</scope>
    <source>
        <strain evidence="2 3">NPDC001694</strain>
    </source>
</reference>
<comment type="caution">
    <text evidence="2">The sequence shown here is derived from an EMBL/GenBank/DDBJ whole genome shotgun (WGS) entry which is preliminary data.</text>
</comment>
<dbReference type="InterPro" id="IPR007055">
    <property type="entry name" value="BON_dom"/>
</dbReference>
<keyword evidence="3" id="KW-1185">Reference proteome</keyword>
<evidence type="ECO:0000259" key="1">
    <source>
        <dbReference type="Pfam" id="PF04972"/>
    </source>
</evidence>
<protein>
    <submittedName>
        <fullName evidence="2">BON domain-containing protein</fullName>
    </submittedName>
</protein>
<name>A0ABV1TN38_9ACTN</name>
<sequence length="80" mass="8427">MNLEYRVARVAEHLAAGPCGELGVRAEIRGGTVLLTGTVPSAGCREAVRRVVQDELADVPVHCDLVVAETAPPDHPEALT</sequence>
<organism evidence="2 3">
    <name type="scientific">Streptomyces sp. 900105755</name>
    <dbReference type="NCBI Taxonomy" id="3154389"/>
    <lineage>
        <taxon>Bacteria</taxon>
        <taxon>Bacillati</taxon>
        <taxon>Actinomycetota</taxon>
        <taxon>Actinomycetes</taxon>
        <taxon>Kitasatosporales</taxon>
        <taxon>Streptomycetaceae</taxon>
        <taxon>Streptomyces</taxon>
    </lineage>
</organism>
<accession>A0ABV1TN38</accession>
<gene>
    <name evidence="2" type="ORF">ABT211_29785</name>
</gene>
<evidence type="ECO:0000313" key="3">
    <source>
        <dbReference type="Proteomes" id="UP001490365"/>
    </source>
</evidence>
<dbReference type="Proteomes" id="UP001490365">
    <property type="component" value="Unassembled WGS sequence"/>
</dbReference>